<organism evidence="1">
    <name type="scientific">marine sediment metagenome</name>
    <dbReference type="NCBI Taxonomy" id="412755"/>
    <lineage>
        <taxon>unclassified sequences</taxon>
        <taxon>metagenomes</taxon>
        <taxon>ecological metagenomes</taxon>
    </lineage>
</organism>
<protein>
    <submittedName>
        <fullName evidence="1">Uncharacterized protein</fullName>
    </submittedName>
</protein>
<gene>
    <name evidence="1" type="ORF">LCGC14_2559310</name>
</gene>
<accession>A0A0F9AL10</accession>
<reference evidence="1" key="1">
    <citation type="journal article" date="2015" name="Nature">
        <title>Complex archaea that bridge the gap between prokaryotes and eukaryotes.</title>
        <authorList>
            <person name="Spang A."/>
            <person name="Saw J.H."/>
            <person name="Jorgensen S.L."/>
            <person name="Zaremba-Niedzwiedzka K."/>
            <person name="Martijn J."/>
            <person name="Lind A.E."/>
            <person name="van Eijk R."/>
            <person name="Schleper C."/>
            <person name="Guy L."/>
            <person name="Ettema T.J."/>
        </authorList>
    </citation>
    <scope>NUCLEOTIDE SEQUENCE</scope>
</reference>
<proteinExistence type="predicted"/>
<dbReference type="EMBL" id="LAZR01042203">
    <property type="protein sequence ID" value="KKL10090.1"/>
    <property type="molecule type" value="Genomic_DNA"/>
</dbReference>
<dbReference type="AlphaFoldDB" id="A0A0F9AL10"/>
<comment type="caution">
    <text evidence="1">The sequence shown here is derived from an EMBL/GenBank/DDBJ whole genome shotgun (WGS) entry which is preliminary data.</text>
</comment>
<evidence type="ECO:0000313" key="1">
    <source>
        <dbReference type="EMBL" id="KKL10090.1"/>
    </source>
</evidence>
<name>A0A0F9AL10_9ZZZZ</name>
<sequence length="169" mass="19459">MSEWNPPEHRVVEIPRGPSTIKGSSRSYLNRGILMCEGIMKANKRSWKPMGHLKDNNGTYAYSVNADSLDLPSFKLLLIARKYIMGNIVGAGEDIIARCIDEKRHLLIFIFQANKIYRFDPEECRLKGKVSTRGFRTFYDFQISLGINLVKYMMNLHKIPEISGLQKYL</sequence>